<evidence type="ECO:0000313" key="1">
    <source>
        <dbReference type="EMBL" id="KAK3791852.1"/>
    </source>
</evidence>
<protein>
    <submittedName>
        <fullName evidence="1">Uncharacterized protein</fullName>
    </submittedName>
</protein>
<dbReference type="AlphaFoldDB" id="A0AAE1E2S1"/>
<accession>A0AAE1E2S1</accession>
<evidence type="ECO:0000313" key="2">
    <source>
        <dbReference type="Proteomes" id="UP001283361"/>
    </source>
</evidence>
<proteinExistence type="predicted"/>
<organism evidence="1 2">
    <name type="scientific">Elysia crispata</name>
    <name type="common">lettuce slug</name>
    <dbReference type="NCBI Taxonomy" id="231223"/>
    <lineage>
        <taxon>Eukaryota</taxon>
        <taxon>Metazoa</taxon>
        <taxon>Spiralia</taxon>
        <taxon>Lophotrochozoa</taxon>
        <taxon>Mollusca</taxon>
        <taxon>Gastropoda</taxon>
        <taxon>Heterobranchia</taxon>
        <taxon>Euthyneura</taxon>
        <taxon>Panpulmonata</taxon>
        <taxon>Sacoglossa</taxon>
        <taxon>Placobranchoidea</taxon>
        <taxon>Plakobranchidae</taxon>
        <taxon>Elysia</taxon>
    </lineage>
</organism>
<sequence length="76" mass="8409">MAKVELSGILGKCWALGKFIRPRILTSEWDHLAPGVSRYTWAGIDDVSDADLMVPGRGCVKTIVYSELTRGWVESV</sequence>
<dbReference type="EMBL" id="JAWDGP010001428">
    <property type="protein sequence ID" value="KAK3791852.1"/>
    <property type="molecule type" value="Genomic_DNA"/>
</dbReference>
<comment type="caution">
    <text evidence="1">The sequence shown here is derived from an EMBL/GenBank/DDBJ whole genome shotgun (WGS) entry which is preliminary data.</text>
</comment>
<reference evidence="1" key="1">
    <citation type="journal article" date="2023" name="G3 (Bethesda)">
        <title>A reference genome for the long-term kleptoplast-retaining sea slug Elysia crispata morphotype clarki.</title>
        <authorList>
            <person name="Eastman K.E."/>
            <person name="Pendleton A.L."/>
            <person name="Shaikh M.A."/>
            <person name="Suttiyut T."/>
            <person name="Ogas R."/>
            <person name="Tomko P."/>
            <person name="Gavelis G."/>
            <person name="Widhalm J.R."/>
            <person name="Wisecaver J.H."/>
        </authorList>
    </citation>
    <scope>NUCLEOTIDE SEQUENCE</scope>
    <source>
        <strain evidence="1">ECLA1</strain>
    </source>
</reference>
<dbReference type="Proteomes" id="UP001283361">
    <property type="component" value="Unassembled WGS sequence"/>
</dbReference>
<gene>
    <name evidence="1" type="ORF">RRG08_026755</name>
</gene>
<keyword evidence="2" id="KW-1185">Reference proteome</keyword>
<name>A0AAE1E2S1_9GAST</name>